<dbReference type="RefSeq" id="WP_379089345.1">
    <property type="nucleotide sequence ID" value="NZ_JBHTJO010000001.1"/>
</dbReference>
<evidence type="ECO:0000313" key="3">
    <source>
        <dbReference type="EMBL" id="MFD0987414.1"/>
    </source>
</evidence>
<sequence length="116" mass="13373">MVRRKRLSAKQRIAVFNNAKGICHICGGRVNEYREAWDVEHEIPLALGGLDEESNWRLAHRKCHRSKTSSDMSAIAKSHRVYNRMIGAHRPKSPMPCGRQSPWKRKLNGTVVRRDD</sequence>
<evidence type="ECO:0000259" key="2">
    <source>
        <dbReference type="SMART" id="SM00507"/>
    </source>
</evidence>
<comment type="caution">
    <text evidence="3">The sequence shown here is derived from an EMBL/GenBank/DDBJ whole genome shotgun (WGS) entry which is preliminary data.</text>
</comment>
<feature type="region of interest" description="Disordered" evidence="1">
    <location>
        <begin position="88"/>
        <end position="116"/>
    </location>
</feature>
<keyword evidence="3" id="KW-0378">Hydrolase</keyword>
<gene>
    <name evidence="3" type="ORF">ACFQ2F_09935</name>
</gene>
<accession>A0ABW3JAW8</accession>
<dbReference type="InterPro" id="IPR002711">
    <property type="entry name" value="HNH"/>
</dbReference>
<dbReference type="CDD" id="cd00085">
    <property type="entry name" value="HNHc"/>
    <property type="match status" value="1"/>
</dbReference>
<dbReference type="SMART" id="SM00507">
    <property type="entry name" value="HNHc"/>
    <property type="match status" value="1"/>
</dbReference>
<evidence type="ECO:0000256" key="1">
    <source>
        <dbReference type="SAM" id="MobiDB-lite"/>
    </source>
</evidence>
<dbReference type="Proteomes" id="UP001597102">
    <property type="component" value="Unassembled WGS sequence"/>
</dbReference>
<keyword evidence="3" id="KW-0255">Endonuclease</keyword>
<keyword evidence="3" id="KW-0540">Nuclease</keyword>
<reference evidence="4" key="1">
    <citation type="journal article" date="2019" name="Int. J. Syst. Evol. Microbiol.">
        <title>The Global Catalogue of Microorganisms (GCM) 10K type strain sequencing project: providing services to taxonomists for standard genome sequencing and annotation.</title>
        <authorList>
            <consortium name="The Broad Institute Genomics Platform"/>
            <consortium name="The Broad Institute Genome Sequencing Center for Infectious Disease"/>
            <person name="Wu L."/>
            <person name="Ma J."/>
        </authorList>
    </citation>
    <scope>NUCLEOTIDE SEQUENCE [LARGE SCALE GENOMIC DNA]</scope>
    <source>
        <strain evidence="4">CCUG 61697</strain>
    </source>
</reference>
<dbReference type="Gene3D" id="1.10.30.50">
    <property type="match status" value="1"/>
</dbReference>
<dbReference type="EMBL" id="JBHTJO010000001">
    <property type="protein sequence ID" value="MFD0987414.1"/>
    <property type="molecule type" value="Genomic_DNA"/>
</dbReference>
<feature type="domain" description="HNH nuclease" evidence="2">
    <location>
        <begin position="10"/>
        <end position="65"/>
    </location>
</feature>
<keyword evidence="4" id="KW-1185">Reference proteome</keyword>
<name>A0ABW3JAW8_9HYPH</name>
<organism evidence="3 4">
    <name type="scientific">Methyloligella solikamskensis</name>
    <dbReference type="NCBI Taxonomy" id="1177756"/>
    <lineage>
        <taxon>Bacteria</taxon>
        <taxon>Pseudomonadati</taxon>
        <taxon>Pseudomonadota</taxon>
        <taxon>Alphaproteobacteria</taxon>
        <taxon>Hyphomicrobiales</taxon>
        <taxon>Hyphomicrobiaceae</taxon>
        <taxon>Methyloligella</taxon>
    </lineage>
</organism>
<protein>
    <submittedName>
        <fullName evidence="3">HNH endonuclease</fullName>
    </submittedName>
</protein>
<dbReference type="Pfam" id="PF01844">
    <property type="entry name" value="HNH"/>
    <property type="match status" value="1"/>
</dbReference>
<dbReference type="InterPro" id="IPR003615">
    <property type="entry name" value="HNH_nuc"/>
</dbReference>
<dbReference type="GO" id="GO:0004519">
    <property type="term" value="F:endonuclease activity"/>
    <property type="evidence" value="ECO:0007669"/>
    <property type="project" value="UniProtKB-KW"/>
</dbReference>
<proteinExistence type="predicted"/>
<evidence type="ECO:0000313" key="4">
    <source>
        <dbReference type="Proteomes" id="UP001597102"/>
    </source>
</evidence>